<dbReference type="SUPFAM" id="SSF52096">
    <property type="entry name" value="ClpP/crotonase"/>
    <property type="match status" value="2"/>
</dbReference>
<accession>A0A8J4HBR9</accession>
<dbReference type="InterPro" id="IPR011761">
    <property type="entry name" value="ATP-grasp"/>
</dbReference>
<dbReference type="PROSITE" id="PS50980">
    <property type="entry name" value="COA_CT_NTER"/>
    <property type="match status" value="1"/>
</dbReference>
<dbReference type="AlphaFoldDB" id="A0A8J4HBR9"/>
<evidence type="ECO:0000256" key="5">
    <source>
        <dbReference type="ARBA" id="ARBA00022741"/>
    </source>
</evidence>
<dbReference type="Gene3D" id="3.40.50.20">
    <property type="match status" value="1"/>
</dbReference>
<dbReference type="InterPro" id="IPR011053">
    <property type="entry name" value="Single_hybrid_motif"/>
</dbReference>
<dbReference type="GO" id="GO:0046872">
    <property type="term" value="F:metal ion binding"/>
    <property type="evidence" value="ECO:0007669"/>
    <property type="project" value="InterPro"/>
</dbReference>
<sequence>MRRLLIANRGEVAVRIARAAAEHDIHTIALYAADDSGAPYLRAADETIALPGAGPSAYLDADAILAAAAQVHADALHPGWGFLSENAKFAAACAAAGVLFVGPSPEILGIYGDKSRARMHAAECGVPVLEAARTRAEAEALLATGAIMLKAVAGGGGRGMRIVRCRDELLRAWEICATEAAAAFGNSELYGERLCERARHVEVQILGDGCDVVALGARECSLQRHHQKLIESAPVYECEAIIAAACKMARAVGYRGLGTWEFLRNKKNYWFLEVNPRLQVEHTVTEMVSGVDLVRVQLDLAEGTSLDALGLAVPPALRGFAIELRINGETMAPSGMVQPASGTITRLELPSGPGVRVDHAIAEGYAPSPAFDSLLAKLIVLGETRAQAMRRARRALGEFRIAGIATNIPLLQHLLAMPEVIANDIHTRFIEEHADELAVTEPLRETPLEGLIPLHAQMTGTVVTVAASVGDKVQAGDSLVLIEAMKMQVAACAPCSGVVRAVLVRPGELLREGAVLAWLEASGTANASAAGPAFDPEHIRRDLAEVIARHAATLDAARPEAVARRHQGGKRTVRENLADLLDPGSFTEYGPLALAAQRRRRPLEELIRMTPADGLVAGIGTVGGRCCAVLAYDYTVLAGTQGFLNHKKTDRLLRVVAEQGLPLVLFAEGGGGRPGDSDVMGVAGLDLTTFARFAALSGAAPLIGVVSGFCFAGNAALLGCCDVIIATKDASIGMGGPAMIEGGGLGVFRPEEVGPVTVQAPNGVIDLVVADEAAAVAATKNYLSYFNDTSTEFTAPDQRRLREAVPEDRKRAYDMRALIALLADEGSILELRRDFGPGMITALIRIAGQPFGLIANQPLHLGGAIDAPGADKAARFLQLCDAHGLAVVSLCDTPGFMVGPETERTAQVRHVCRMFVVGAALRVPLFCVVTRKGYGLGAMAMAGGGFHETIFTAAWPSAEFGGMGLEGAVRLGYRRELDAVANVTERQALFENLVRRLYAEGKAINMASFLEIDAVIDPAETRAWLARGRKATMTEGKHGQREHRFIDPW</sequence>
<evidence type="ECO:0000259" key="14">
    <source>
        <dbReference type="PROSITE" id="PS50989"/>
    </source>
</evidence>
<keyword evidence="4" id="KW-0436">Ligase</keyword>
<dbReference type="GO" id="GO:0003989">
    <property type="term" value="F:acetyl-CoA carboxylase activity"/>
    <property type="evidence" value="ECO:0007669"/>
    <property type="project" value="UniProtKB-EC"/>
</dbReference>
<dbReference type="GO" id="GO:2001295">
    <property type="term" value="P:malonyl-CoA biosynthetic process"/>
    <property type="evidence" value="ECO:0007669"/>
    <property type="project" value="UniProtKB-UniPathway"/>
</dbReference>
<dbReference type="Pfam" id="PF00289">
    <property type="entry name" value="Biotin_carb_N"/>
    <property type="match status" value="1"/>
</dbReference>
<dbReference type="PROSITE" id="PS00867">
    <property type="entry name" value="CPSASE_2"/>
    <property type="match status" value="1"/>
</dbReference>
<organism evidence="15">
    <name type="scientific">Acidicaldus sp</name>
    <dbReference type="NCBI Taxonomy" id="1872105"/>
    <lineage>
        <taxon>Bacteria</taxon>
        <taxon>Pseudomonadati</taxon>
        <taxon>Pseudomonadota</taxon>
        <taxon>Alphaproteobacteria</taxon>
        <taxon>Acetobacterales</taxon>
        <taxon>Acetobacteraceae</taxon>
        <taxon>Acidicaldus</taxon>
    </lineage>
</organism>
<dbReference type="InterPro" id="IPR011764">
    <property type="entry name" value="Biotin_carboxylation_dom"/>
</dbReference>
<dbReference type="InterPro" id="IPR051602">
    <property type="entry name" value="ACC_Biotin_Carboxylase"/>
</dbReference>
<dbReference type="Gene3D" id="3.30.1490.20">
    <property type="entry name" value="ATP-grasp fold, A domain"/>
    <property type="match status" value="1"/>
</dbReference>
<feature type="domain" description="CoA carboxyltransferase N-terminal" evidence="13">
    <location>
        <begin position="538"/>
        <end position="798"/>
    </location>
</feature>
<dbReference type="InterPro" id="IPR011763">
    <property type="entry name" value="COA_CT_C"/>
</dbReference>
<comment type="pathway">
    <text evidence="2">Lipid metabolism; malonyl-CoA biosynthesis; malonyl-CoA from acetyl-CoA: step 1/1.</text>
</comment>
<dbReference type="PANTHER" id="PTHR48095">
    <property type="entry name" value="PYRUVATE CARBOXYLASE SUBUNIT A"/>
    <property type="match status" value="1"/>
</dbReference>
<dbReference type="CDD" id="cd06850">
    <property type="entry name" value="biotinyl_domain"/>
    <property type="match status" value="1"/>
</dbReference>
<dbReference type="InterPro" id="IPR005482">
    <property type="entry name" value="Biotin_COase_C"/>
</dbReference>
<gene>
    <name evidence="15" type="ORF">ENY07_09915</name>
</gene>
<evidence type="ECO:0000259" key="12">
    <source>
        <dbReference type="PROSITE" id="PS50979"/>
    </source>
</evidence>
<evidence type="ECO:0000256" key="6">
    <source>
        <dbReference type="ARBA" id="ARBA00022840"/>
    </source>
</evidence>
<dbReference type="InterPro" id="IPR034733">
    <property type="entry name" value="AcCoA_carboxyl_beta"/>
</dbReference>
<dbReference type="InterPro" id="IPR013815">
    <property type="entry name" value="ATP_grasp_subdomain_1"/>
</dbReference>
<dbReference type="InterPro" id="IPR000089">
    <property type="entry name" value="Biotin_lipoyl"/>
</dbReference>
<keyword evidence="5 9" id="KW-0547">Nucleotide-binding</keyword>
<evidence type="ECO:0000256" key="7">
    <source>
        <dbReference type="ARBA" id="ARBA00023267"/>
    </source>
</evidence>
<dbReference type="Gene3D" id="3.90.226.10">
    <property type="entry name" value="2-enoyl-CoA Hydratase, Chain A, domain 1"/>
    <property type="match status" value="2"/>
</dbReference>
<dbReference type="SMART" id="SM00878">
    <property type="entry name" value="Biotin_carb_C"/>
    <property type="match status" value="1"/>
</dbReference>
<dbReference type="SUPFAM" id="SSF51246">
    <property type="entry name" value="Rudiment single hybrid motif"/>
    <property type="match status" value="1"/>
</dbReference>
<dbReference type="Pfam" id="PF02785">
    <property type="entry name" value="Biotin_carb_C"/>
    <property type="match status" value="1"/>
</dbReference>
<dbReference type="InterPro" id="IPR011054">
    <property type="entry name" value="Rudment_hybrid_motif"/>
</dbReference>
<dbReference type="InterPro" id="IPR029045">
    <property type="entry name" value="ClpP/crotonase-like_dom_sf"/>
</dbReference>
<dbReference type="InterPro" id="IPR005481">
    <property type="entry name" value="BC-like_N"/>
</dbReference>
<evidence type="ECO:0000256" key="9">
    <source>
        <dbReference type="PROSITE-ProRule" id="PRU00409"/>
    </source>
</evidence>
<dbReference type="PROSITE" id="PS50989">
    <property type="entry name" value="COA_CT_CTER"/>
    <property type="match status" value="1"/>
</dbReference>
<keyword evidence="7" id="KW-0092">Biotin</keyword>
<dbReference type="SUPFAM" id="SSF56059">
    <property type="entry name" value="Glutathione synthetase ATP-binding domain-like"/>
    <property type="match status" value="1"/>
</dbReference>
<feature type="domain" description="Lipoyl-binding" evidence="10">
    <location>
        <begin position="447"/>
        <end position="520"/>
    </location>
</feature>
<dbReference type="InterPro" id="IPR016185">
    <property type="entry name" value="PreATP-grasp_dom_sf"/>
</dbReference>
<dbReference type="UniPathway" id="UPA00655">
    <property type="reaction ID" value="UER00711"/>
</dbReference>
<dbReference type="PANTHER" id="PTHR48095:SF5">
    <property type="entry name" value="BLL7292 PROTEIN"/>
    <property type="match status" value="1"/>
</dbReference>
<reference evidence="15" key="1">
    <citation type="journal article" date="2020" name="mSystems">
        <title>Genome- and Community-Level Interaction Insights into Carbon Utilization and Element Cycling Functions of Hydrothermarchaeota in Hydrothermal Sediment.</title>
        <authorList>
            <person name="Zhou Z."/>
            <person name="Liu Y."/>
            <person name="Xu W."/>
            <person name="Pan J."/>
            <person name="Luo Z.H."/>
            <person name="Li M."/>
        </authorList>
    </citation>
    <scope>NUCLEOTIDE SEQUENCE</scope>
    <source>
        <strain evidence="15">SpSt-997</strain>
    </source>
</reference>
<evidence type="ECO:0000256" key="8">
    <source>
        <dbReference type="ARBA" id="ARBA00023268"/>
    </source>
</evidence>
<evidence type="ECO:0000313" key="15">
    <source>
        <dbReference type="EMBL" id="HGC43517.1"/>
    </source>
</evidence>
<dbReference type="InterPro" id="IPR011762">
    <property type="entry name" value="COA_CT_N"/>
</dbReference>
<evidence type="ECO:0000259" key="11">
    <source>
        <dbReference type="PROSITE" id="PS50975"/>
    </source>
</evidence>
<comment type="cofactor">
    <cofactor evidence="1">
        <name>biotin</name>
        <dbReference type="ChEBI" id="CHEBI:57586"/>
    </cofactor>
</comment>
<protein>
    <recommendedName>
        <fullName evidence="3">acetyl-CoA carboxylase</fullName>
        <ecNumber evidence="3">6.4.1.2</ecNumber>
    </recommendedName>
</protein>
<dbReference type="Gene3D" id="2.40.50.100">
    <property type="match status" value="1"/>
</dbReference>
<comment type="caution">
    <text evidence="15">The sequence shown here is derived from an EMBL/GenBank/DDBJ whole genome shotgun (WGS) entry which is preliminary data.</text>
</comment>
<dbReference type="GO" id="GO:0005524">
    <property type="term" value="F:ATP binding"/>
    <property type="evidence" value="ECO:0007669"/>
    <property type="project" value="UniProtKB-UniRule"/>
</dbReference>
<dbReference type="Pfam" id="PF02786">
    <property type="entry name" value="CPSase_L_D2"/>
    <property type="match status" value="1"/>
</dbReference>
<feature type="domain" description="Biotin carboxylation" evidence="12">
    <location>
        <begin position="1"/>
        <end position="435"/>
    </location>
</feature>
<name>A0A8J4HBR9_9PROT</name>
<evidence type="ECO:0000256" key="4">
    <source>
        <dbReference type="ARBA" id="ARBA00022598"/>
    </source>
</evidence>
<dbReference type="PROSITE" id="PS50975">
    <property type="entry name" value="ATP_GRASP"/>
    <property type="match status" value="1"/>
</dbReference>
<evidence type="ECO:0000259" key="10">
    <source>
        <dbReference type="PROSITE" id="PS50968"/>
    </source>
</evidence>
<dbReference type="EMBL" id="DTQM01000190">
    <property type="protein sequence ID" value="HGC43517.1"/>
    <property type="molecule type" value="Genomic_DNA"/>
</dbReference>
<dbReference type="InterPro" id="IPR005479">
    <property type="entry name" value="CPAse_ATP-bd"/>
</dbReference>
<evidence type="ECO:0000256" key="2">
    <source>
        <dbReference type="ARBA" id="ARBA00004956"/>
    </source>
</evidence>
<evidence type="ECO:0000259" key="13">
    <source>
        <dbReference type="PROSITE" id="PS50980"/>
    </source>
</evidence>
<dbReference type="SUPFAM" id="SSF52440">
    <property type="entry name" value="PreATP-grasp domain"/>
    <property type="match status" value="1"/>
</dbReference>
<keyword evidence="6 9" id="KW-0067">ATP-binding</keyword>
<dbReference type="Pfam" id="PF01039">
    <property type="entry name" value="Carboxyl_trans"/>
    <property type="match status" value="1"/>
</dbReference>
<evidence type="ECO:0000256" key="3">
    <source>
        <dbReference type="ARBA" id="ARBA00013058"/>
    </source>
</evidence>
<feature type="domain" description="CoA carboxyltransferase C-terminal" evidence="14">
    <location>
        <begin position="797"/>
        <end position="1039"/>
    </location>
</feature>
<proteinExistence type="predicted"/>
<dbReference type="Gene3D" id="3.30.470.20">
    <property type="entry name" value="ATP-grasp fold, B domain"/>
    <property type="match status" value="1"/>
</dbReference>
<dbReference type="Pfam" id="PF00364">
    <property type="entry name" value="Biotin_lipoyl"/>
    <property type="match status" value="1"/>
</dbReference>
<keyword evidence="8" id="KW-0511">Multifunctional enzyme</keyword>
<dbReference type="PROSITE" id="PS50979">
    <property type="entry name" value="BC"/>
    <property type="match status" value="1"/>
</dbReference>
<dbReference type="PROSITE" id="PS50968">
    <property type="entry name" value="BIOTINYL_LIPOYL"/>
    <property type="match status" value="1"/>
</dbReference>
<dbReference type="EC" id="6.4.1.2" evidence="3"/>
<dbReference type="SUPFAM" id="SSF51230">
    <property type="entry name" value="Single hybrid motif"/>
    <property type="match status" value="1"/>
</dbReference>
<evidence type="ECO:0000256" key="1">
    <source>
        <dbReference type="ARBA" id="ARBA00001953"/>
    </source>
</evidence>
<feature type="domain" description="ATP-grasp" evidence="11">
    <location>
        <begin position="118"/>
        <end position="302"/>
    </location>
</feature>